<protein>
    <submittedName>
        <fullName evidence="1">Uncharacterized protein</fullName>
    </submittedName>
</protein>
<dbReference type="EMBL" id="UOFJ01000285">
    <property type="protein sequence ID" value="VAW67627.1"/>
    <property type="molecule type" value="Genomic_DNA"/>
</dbReference>
<gene>
    <name evidence="1" type="ORF">MNBD_GAMMA10-1083</name>
</gene>
<proteinExistence type="predicted"/>
<accession>A0A3B0XWK7</accession>
<sequence length="187" mass="20379">MRGKRLDAELDKLNAVNQSAVLTGAFFVGLYDEVLDIVEAAKMIAETGMEALNELEETKRKALLIIANGDVVAAKQELEELVAYGEDSLDSMQETYNTLKLLYTDNDIKSMLMAFPEEYFEAMPGTVLHISISFLPSTVIAPEASTCTATTILICVSKSVALMMALPCPNVIKKLASTGKGWLYCTP</sequence>
<evidence type="ECO:0000313" key="1">
    <source>
        <dbReference type="EMBL" id="VAW67627.1"/>
    </source>
</evidence>
<organism evidence="1">
    <name type="scientific">hydrothermal vent metagenome</name>
    <dbReference type="NCBI Taxonomy" id="652676"/>
    <lineage>
        <taxon>unclassified sequences</taxon>
        <taxon>metagenomes</taxon>
        <taxon>ecological metagenomes</taxon>
    </lineage>
</organism>
<name>A0A3B0XWK7_9ZZZZ</name>
<dbReference type="AlphaFoldDB" id="A0A3B0XWK7"/>
<reference evidence="1" key="1">
    <citation type="submission" date="2018-06" db="EMBL/GenBank/DDBJ databases">
        <authorList>
            <person name="Zhirakovskaya E."/>
        </authorList>
    </citation>
    <scope>NUCLEOTIDE SEQUENCE</scope>
</reference>